<evidence type="ECO:0000256" key="4">
    <source>
        <dbReference type="ARBA" id="ARBA00023136"/>
    </source>
</evidence>
<dbReference type="Proteomes" id="UP000821866">
    <property type="component" value="Unassembled WGS sequence"/>
</dbReference>
<accession>A0A9J6D334</accession>
<dbReference type="InterPro" id="IPR001828">
    <property type="entry name" value="ANF_lig-bd_rcpt"/>
</dbReference>
<evidence type="ECO:0000313" key="7">
    <source>
        <dbReference type="EMBL" id="KAH7986599.1"/>
    </source>
</evidence>
<dbReference type="EMBL" id="JABSTU010001084">
    <property type="protein sequence ID" value="KAH7986599.1"/>
    <property type="molecule type" value="Genomic_DNA"/>
</dbReference>
<name>A0A9J6D334_RHIMP</name>
<keyword evidence="8" id="KW-1185">Reference proteome</keyword>
<dbReference type="VEuPathDB" id="VectorBase:LOC119173758"/>
<protein>
    <recommendedName>
        <fullName evidence="6">Receptor ligand binding region domain-containing protein</fullName>
    </recommendedName>
</protein>
<comment type="caution">
    <text evidence="7">The sequence shown here is derived from an EMBL/GenBank/DDBJ whole genome shotgun (WGS) entry which is preliminary data.</text>
</comment>
<dbReference type="InterPro" id="IPR028082">
    <property type="entry name" value="Peripla_BP_I"/>
</dbReference>
<gene>
    <name evidence="7" type="ORF">HPB51_026641</name>
</gene>
<keyword evidence="2" id="KW-0812">Transmembrane</keyword>
<evidence type="ECO:0000313" key="8">
    <source>
        <dbReference type="Proteomes" id="UP000821866"/>
    </source>
</evidence>
<comment type="subcellular location">
    <subcellularLocation>
        <location evidence="1">Membrane</location>
    </subcellularLocation>
</comment>
<evidence type="ECO:0000256" key="2">
    <source>
        <dbReference type="ARBA" id="ARBA00022692"/>
    </source>
</evidence>
<evidence type="ECO:0000256" key="5">
    <source>
        <dbReference type="SAM" id="MobiDB-lite"/>
    </source>
</evidence>
<evidence type="ECO:0000256" key="3">
    <source>
        <dbReference type="ARBA" id="ARBA00022989"/>
    </source>
</evidence>
<feature type="compositionally biased region" description="Polar residues" evidence="5">
    <location>
        <begin position="161"/>
        <end position="172"/>
    </location>
</feature>
<proteinExistence type="predicted"/>
<sequence length="172" mass="18919">MTGNTGAHELADPSSRAPHLSLAIERLDPEDTFQLAKKVCRLLEKGAVAVLGSRKPEAASLVGSACAGQRVPHIFLSQEFQPNAGVNAASVSVSMAPPHSELDKALQDLVKAQRWKSFTIVYEKPEARRRGMPSPIFLSFFVENKNSKHPSYKTDKDTENRSITYRSGSEHF</sequence>
<evidence type="ECO:0000259" key="6">
    <source>
        <dbReference type="Pfam" id="PF01094"/>
    </source>
</evidence>
<reference evidence="7" key="2">
    <citation type="submission" date="2021-09" db="EMBL/GenBank/DDBJ databases">
        <authorList>
            <person name="Jia N."/>
            <person name="Wang J."/>
            <person name="Shi W."/>
            <person name="Du L."/>
            <person name="Sun Y."/>
            <person name="Zhan W."/>
            <person name="Jiang J."/>
            <person name="Wang Q."/>
            <person name="Zhang B."/>
            <person name="Ji P."/>
            <person name="Sakyi L.B."/>
            <person name="Cui X."/>
            <person name="Yuan T."/>
            <person name="Jiang B."/>
            <person name="Yang W."/>
            <person name="Lam T.T.-Y."/>
            <person name="Chang Q."/>
            <person name="Ding S."/>
            <person name="Wang X."/>
            <person name="Zhu J."/>
            <person name="Ruan X."/>
            <person name="Zhao L."/>
            <person name="Wei J."/>
            <person name="Que T."/>
            <person name="Du C."/>
            <person name="Cheng J."/>
            <person name="Dai P."/>
            <person name="Han X."/>
            <person name="Huang E."/>
            <person name="Gao Y."/>
            <person name="Liu J."/>
            <person name="Shao H."/>
            <person name="Ye R."/>
            <person name="Li L."/>
            <person name="Wei W."/>
            <person name="Wang X."/>
            <person name="Wang C."/>
            <person name="Huo Q."/>
            <person name="Li W."/>
            <person name="Guo W."/>
            <person name="Chen H."/>
            <person name="Chen S."/>
            <person name="Zhou L."/>
            <person name="Zhou L."/>
            <person name="Ni X."/>
            <person name="Tian J."/>
            <person name="Zhou Y."/>
            <person name="Sheng Y."/>
            <person name="Liu T."/>
            <person name="Pan Y."/>
            <person name="Xia L."/>
            <person name="Li J."/>
            <person name="Zhao F."/>
            <person name="Cao W."/>
        </authorList>
    </citation>
    <scope>NUCLEOTIDE SEQUENCE</scope>
    <source>
        <strain evidence="7">Rmic-2018</strain>
        <tissue evidence="7">Larvae</tissue>
    </source>
</reference>
<feature type="region of interest" description="Disordered" evidence="5">
    <location>
        <begin position="147"/>
        <end position="172"/>
    </location>
</feature>
<feature type="domain" description="Receptor ligand binding region" evidence="6">
    <location>
        <begin position="20"/>
        <end position="132"/>
    </location>
</feature>
<reference evidence="7" key="1">
    <citation type="journal article" date="2020" name="Cell">
        <title>Large-Scale Comparative Analyses of Tick Genomes Elucidate Their Genetic Diversity and Vector Capacities.</title>
        <authorList>
            <consortium name="Tick Genome and Microbiome Consortium (TIGMIC)"/>
            <person name="Jia N."/>
            <person name="Wang J."/>
            <person name="Shi W."/>
            <person name="Du L."/>
            <person name="Sun Y."/>
            <person name="Zhan W."/>
            <person name="Jiang J.F."/>
            <person name="Wang Q."/>
            <person name="Zhang B."/>
            <person name="Ji P."/>
            <person name="Bell-Sakyi L."/>
            <person name="Cui X.M."/>
            <person name="Yuan T.T."/>
            <person name="Jiang B.G."/>
            <person name="Yang W.F."/>
            <person name="Lam T.T."/>
            <person name="Chang Q.C."/>
            <person name="Ding S.J."/>
            <person name="Wang X.J."/>
            <person name="Zhu J.G."/>
            <person name="Ruan X.D."/>
            <person name="Zhao L."/>
            <person name="Wei J.T."/>
            <person name="Ye R.Z."/>
            <person name="Que T.C."/>
            <person name="Du C.H."/>
            <person name="Zhou Y.H."/>
            <person name="Cheng J.X."/>
            <person name="Dai P.F."/>
            <person name="Guo W.B."/>
            <person name="Han X.H."/>
            <person name="Huang E.J."/>
            <person name="Li L.F."/>
            <person name="Wei W."/>
            <person name="Gao Y.C."/>
            <person name="Liu J.Z."/>
            <person name="Shao H.Z."/>
            <person name="Wang X."/>
            <person name="Wang C.C."/>
            <person name="Yang T.C."/>
            <person name="Huo Q.B."/>
            <person name="Li W."/>
            <person name="Chen H.Y."/>
            <person name="Chen S.E."/>
            <person name="Zhou L.G."/>
            <person name="Ni X.B."/>
            <person name="Tian J.H."/>
            <person name="Sheng Y."/>
            <person name="Liu T."/>
            <person name="Pan Y.S."/>
            <person name="Xia L.Y."/>
            <person name="Li J."/>
            <person name="Zhao F."/>
            <person name="Cao W.C."/>
        </authorList>
    </citation>
    <scope>NUCLEOTIDE SEQUENCE</scope>
    <source>
        <strain evidence="7">Rmic-2018</strain>
    </source>
</reference>
<dbReference type="Pfam" id="PF01094">
    <property type="entry name" value="ANF_receptor"/>
    <property type="match status" value="1"/>
</dbReference>
<dbReference type="AlphaFoldDB" id="A0A9J6D334"/>
<evidence type="ECO:0000256" key="1">
    <source>
        <dbReference type="ARBA" id="ARBA00004370"/>
    </source>
</evidence>
<dbReference type="SUPFAM" id="SSF53822">
    <property type="entry name" value="Periplasmic binding protein-like I"/>
    <property type="match status" value="1"/>
</dbReference>
<dbReference type="Gene3D" id="3.40.50.2300">
    <property type="match status" value="2"/>
</dbReference>
<keyword evidence="3" id="KW-1133">Transmembrane helix</keyword>
<organism evidence="7 8">
    <name type="scientific">Rhipicephalus microplus</name>
    <name type="common">Cattle tick</name>
    <name type="synonym">Boophilus microplus</name>
    <dbReference type="NCBI Taxonomy" id="6941"/>
    <lineage>
        <taxon>Eukaryota</taxon>
        <taxon>Metazoa</taxon>
        <taxon>Ecdysozoa</taxon>
        <taxon>Arthropoda</taxon>
        <taxon>Chelicerata</taxon>
        <taxon>Arachnida</taxon>
        <taxon>Acari</taxon>
        <taxon>Parasitiformes</taxon>
        <taxon>Ixodida</taxon>
        <taxon>Ixodoidea</taxon>
        <taxon>Ixodidae</taxon>
        <taxon>Rhipicephalinae</taxon>
        <taxon>Rhipicephalus</taxon>
        <taxon>Boophilus</taxon>
    </lineage>
</organism>
<keyword evidence="4" id="KW-0472">Membrane</keyword>
<dbReference type="GO" id="GO:0016020">
    <property type="term" value="C:membrane"/>
    <property type="evidence" value="ECO:0007669"/>
    <property type="project" value="UniProtKB-SubCell"/>
</dbReference>